<dbReference type="EMBL" id="CP045810">
    <property type="protein sequence ID" value="QHN38747.1"/>
    <property type="molecule type" value="Genomic_DNA"/>
</dbReference>
<dbReference type="PRINTS" id="PR00081">
    <property type="entry name" value="GDHRDH"/>
</dbReference>
<evidence type="ECO:0000256" key="1">
    <source>
        <dbReference type="ARBA" id="ARBA00023002"/>
    </source>
</evidence>
<dbReference type="SUPFAM" id="SSF51735">
    <property type="entry name" value="NAD(P)-binding Rossmann-fold domains"/>
    <property type="match status" value="1"/>
</dbReference>
<evidence type="ECO:0000313" key="2">
    <source>
        <dbReference type="EMBL" id="QHN38747.1"/>
    </source>
</evidence>
<dbReference type="InterPro" id="IPR036291">
    <property type="entry name" value="NAD(P)-bd_dom_sf"/>
</dbReference>
<dbReference type="PANTHER" id="PTHR43157:SF31">
    <property type="entry name" value="PHOSPHATIDYLINOSITOL-GLYCAN BIOSYNTHESIS CLASS F PROTEIN"/>
    <property type="match status" value="1"/>
</dbReference>
<dbReference type="RefSeq" id="WP_040515416.1">
    <property type="nucleotide sequence ID" value="NZ_CP045804.1"/>
</dbReference>
<dbReference type="Gene3D" id="3.40.50.720">
    <property type="entry name" value="NAD(P)-binding Rossmann-like Domain"/>
    <property type="match status" value="1"/>
</dbReference>
<dbReference type="Pfam" id="PF00106">
    <property type="entry name" value="adh_short"/>
    <property type="match status" value="1"/>
</dbReference>
<dbReference type="AlphaFoldDB" id="A0A857LK62"/>
<organism evidence="2">
    <name type="scientific">Gordonia amarae</name>
    <dbReference type="NCBI Taxonomy" id="36821"/>
    <lineage>
        <taxon>Bacteria</taxon>
        <taxon>Bacillati</taxon>
        <taxon>Actinomycetota</taxon>
        <taxon>Actinomycetes</taxon>
        <taxon>Mycobacteriales</taxon>
        <taxon>Gordoniaceae</taxon>
        <taxon>Gordonia</taxon>
    </lineage>
</organism>
<proteinExistence type="predicted"/>
<dbReference type="PANTHER" id="PTHR43157">
    <property type="entry name" value="PHOSPHATIDYLINOSITOL-GLYCAN BIOSYNTHESIS CLASS F PROTEIN-RELATED"/>
    <property type="match status" value="1"/>
</dbReference>
<protein>
    <submittedName>
        <fullName evidence="2">SDR family NAD(P)-dependent oxidoreductase</fullName>
    </submittedName>
</protein>
<dbReference type="GO" id="GO:0016491">
    <property type="term" value="F:oxidoreductase activity"/>
    <property type="evidence" value="ECO:0007669"/>
    <property type="project" value="UniProtKB-KW"/>
</dbReference>
<keyword evidence="1" id="KW-0560">Oxidoreductase</keyword>
<dbReference type="InterPro" id="IPR002347">
    <property type="entry name" value="SDR_fam"/>
</dbReference>
<dbReference type="NCBIfam" id="NF004846">
    <property type="entry name" value="PRK06197.1"/>
    <property type="match status" value="1"/>
</dbReference>
<gene>
    <name evidence="2" type="ORF">GII30_05765</name>
</gene>
<reference evidence="2" key="1">
    <citation type="journal article" date="2021" name="Nat. Microbiol.">
        <title>Cocultivation of an ultrasmall environmental parasitic bacterium with lytic ability against bacteria associated with wastewater foams.</title>
        <authorList>
            <person name="Batinovic S."/>
            <person name="Rose J.J.A."/>
            <person name="Ratcliffe J."/>
            <person name="Seviour R.J."/>
            <person name="Petrovski S."/>
        </authorList>
    </citation>
    <scope>NUCLEOTIDE SEQUENCE</scope>
    <source>
        <strain evidence="2">CON44</strain>
    </source>
</reference>
<name>A0A857LK62_9ACTN</name>
<accession>A0A857LK62</accession>
<sequence length="296" mass="31433">MTEPSRKPWSADDIPDQSGRTVIITGANSGLGAETAKALARHGAKVVLACRNTAKADDVAAAIGAAATVRELDLADLNSVRAFADTVEGADVLINNAGIMAVPLRRTAQGFESQMGTNHLGHFALTALLLPKITDRVVTLSSGMHLLGRINLGDLNWERRIYRRWQAYGDSKMANLMFGLELAKRLSDAGSDKKSFIAHPGIASTSLTGHTESIYGPLMKLTVLPIGQSSADGALPTLLAATTPDAPSGTFFGPKQLFGLRGAPVKSGYAPRAKDKAIREGLWRESERLTGIDFTV</sequence>